<evidence type="ECO:0000256" key="1">
    <source>
        <dbReference type="SAM" id="MobiDB-lite"/>
    </source>
</evidence>
<feature type="region of interest" description="Disordered" evidence="1">
    <location>
        <begin position="364"/>
        <end position="395"/>
    </location>
</feature>
<feature type="region of interest" description="Disordered" evidence="1">
    <location>
        <begin position="176"/>
        <end position="233"/>
    </location>
</feature>
<name>A0A8H6ZGR7_9AGAR</name>
<comment type="caution">
    <text evidence="2">The sequence shown here is derived from an EMBL/GenBank/DDBJ whole genome shotgun (WGS) entry which is preliminary data.</text>
</comment>
<keyword evidence="3" id="KW-1185">Reference proteome</keyword>
<evidence type="ECO:0000313" key="2">
    <source>
        <dbReference type="EMBL" id="KAF7375981.1"/>
    </source>
</evidence>
<protein>
    <submittedName>
        <fullName evidence="2">Uncharacterized protein</fullName>
    </submittedName>
</protein>
<organism evidence="2 3">
    <name type="scientific">Mycena sanguinolenta</name>
    <dbReference type="NCBI Taxonomy" id="230812"/>
    <lineage>
        <taxon>Eukaryota</taxon>
        <taxon>Fungi</taxon>
        <taxon>Dikarya</taxon>
        <taxon>Basidiomycota</taxon>
        <taxon>Agaricomycotina</taxon>
        <taxon>Agaricomycetes</taxon>
        <taxon>Agaricomycetidae</taxon>
        <taxon>Agaricales</taxon>
        <taxon>Marasmiineae</taxon>
        <taxon>Mycenaceae</taxon>
        <taxon>Mycena</taxon>
    </lineage>
</organism>
<dbReference type="AlphaFoldDB" id="A0A8H6ZGR7"/>
<proteinExistence type="predicted"/>
<feature type="compositionally biased region" description="Basic residues" evidence="1">
    <location>
        <begin position="369"/>
        <end position="384"/>
    </location>
</feature>
<gene>
    <name evidence="2" type="ORF">MSAN_00012700</name>
</gene>
<dbReference type="OrthoDB" id="2802356at2759"/>
<sequence>MNYSYYQQNVPGWGTNQLQFGQPPAPSFQPQPNWGGQDFYNAHAINPDSSLYNNAWNRVRSYTGSNADNGVGMHEAKHWHRRAYGGLGELGQMQPEEIGHAAAYEAYRTWIHNSSMYEPLSGDIERQREGLIGLAVAEASRLLQVSNRSMDQYARSVASDSAAATASIIFYHSREREEGDYHRSRSRSRRRASFSDPYDDGDPYASDIRAISSHFPRHRSRSRHRSLSPMMRSSPMIPQMAGSMSNVGPMPIPGAAPNGYGAGYGTPYGMPMQIHGQPSSYQGSSYSSSYGATSGMPMAVNQPYVSAPMVPMARPRSMSITMPYAQAQYPQVQYPQVQYVQGVQGQYMVPRAVAAQPRPTTIIIEGSGHRKHHHHHRSKKSKRSRSTDYPRVYKY</sequence>
<dbReference type="Proteomes" id="UP000623467">
    <property type="component" value="Unassembled WGS sequence"/>
</dbReference>
<reference evidence="2" key="1">
    <citation type="submission" date="2020-05" db="EMBL/GenBank/DDBJ databases">
        <title>Mycena genomes resolve the evolution of fungal bioluminescence.</title>
        <authorList>
            <person name="Tsai I.J."/>
        </authorList>
    </citation>
    <scope>NUCLEOTIDE SEQUENCE</scope>
    <source>
        <strain evidence="2">160909Yilan</strain>
    </source>
</reference>
<feature type="compositionally biased region" description="Basic residues" evidence="1">
    <location>
        <begin position="215"/>
        <end position="226"/>
    </location>
</feature>
<evidence type="ECO:0000313" key="3">
    <source>
        <dbReference type="Proteomes" id="UP000623467"/>
    </source>
</evidence>
<accession>A0A8H6ZGR7</accession>
<dbReference type="EMBL" id="JACAZH010000001">
    <property type="protein sequence ID" value="KAF7375981.1"/>
    <property type="molecule type" value="Genomic_DNA"/>
</dbReference>